<name>A0AAN7REE3_TRANT</name>
<evidence type="ECO:0000313" key="2">
    <source>
        <dbReference type="EMBL" id="KAK4800417.1"/>
    </source>
</evidence>
<evidence type="ECO:0000256" key="1">
    <source>
        <dbReference type="SAM" id="Phobius"/>
    </source>
</evidence>
<organism evidence="2 3">
    <name type="scientific">Trapa natans</name>
    <name type="common">Water chestnut</name>
    <dbReference type="NCBI Taxonomy" id="22666"/>
    <lineage>
        <taxon>Eukaryota</taxon>
        <taxon>Viridiplantae</taxon>
        <taxon>Streptophyta</taxon>
        <taxon>Embryophyta</taxon>
        <taxon>Tracheophyta</taxon>
        <taxon>Spermatophyta</taxon>
        <taxon>Magnoliopsida</taxon>
        <taxon>eudicotyledons</taxon>
        <taxon>Gunneridae</taxon>
        <taxon>Pentapetalae</taxon>
        <taxon>rosids</taxon>
        <taxon>malvids</taxon>
        <taxon>Myrtales</taxon>
        <taxon>Lythraceae</taxon>
        <taxon>Trapa</taxon>
    </lineage>
</organism>
<keyword evidence="1" id="KW-1133">Transmembrane helix</keyword>
<dbReference type="Proteomes" id="UP001346149">
    <property type="component" value="Unassembled WGS sequence"/>
</dbReference>
<reference evidence="2 3" key="1">
    <citation type="journal article" date="2023" name="Hortic Res">
        <title>Pangenome of water caltrop reveals structural variations and asymmetric subgenome divergence after allopolyploidization.</title>
        <authorList>
            <person name="Zhang X."/>
            <person name="Chen Y."/>
            <person name="Wang L."/>
            <person name="Yuan Y."/>
            <person name="Fang M."/>
            <person name="Shi L."/>
            <person name="Lu R."/>
            <person name="Comes H.P."/>
            <person name="Ma Y."/>
            <person name="Chen Y."/>
            <person name="Huang G."/>
            <person name="Zhou Y."/>
            <person name="Zheng Z."/>
            <person name="Qiu Y."/>
        </authorList>
    </citation>
    <scope>NUCLEOTIDE SEQUENCE [LARGE SCALE GENOMIC DNA]</scope>
    <source>
        <strain evidence="2">F231</strain>
    </source>
</reference>
<keyword evidence="1" id="KW-0812">Transmembrane</keyword>
<feature type="transmembrane region" description="Helical" evidence="1">
    <location>
        <begin position="12"/>
        <end position="32"/>
    </location>
</feature>
<dbReference type="AlphaFoldDB" id="A0AAN7REE3"/>
<proteinExistence type="predicted"/>
<sequence>MKSLVNIDRHQWLSLLPVVTLTMALSSTYNVISRGAIMTLPSSTIPSSTCLGVHTEVVNLPLPTIALFLSFKGILRSHVIIPFYKSVSNWRFSVRILQTSPLLHDTPFFGF</sequence>
<comment type="caution">
    <text evidence="2">The sequence shown here is derived from an EMBL/GenBank/DDBJ whole genome shotgun (WGS) entry which is preliminary data.</text>
</comment>
<protein>
    <submittedName>
        <fullName evidence="2">Uncharacterized protein</fullName>
    </submittedName>
</protein>
<dbReference type="EMBL" id="JAXQNO010000003">
    <property type="protein sequence ID" value="KAK4800417.1"/>
    <property type="molecule type" value="Genomic_DNA"/>
</dbReference>
<evidence type="ECO:0000313" key="3">
    <source>
        <dbReference type="Proteomes" id="UP001346149"/>
    </source>
</evidence>
<gene>
    <name evidence="2" type="ORF">SAY86_020904</name>
</gene>
<keyword evidence="3" id="KW-1185">Reference proteome</keyword>
<keyword evidence="1" id="KW-0472">Membrane</keyword>
<accession>A0AAN7REE3</accession>